<dbReference type="PROSITE" id="PS50928">
    <property type="entry name" value="ABC_TM1"/>
    <property type="match status" value="1"/>
</dbReference>
<comment type="caution">
    <text evidence="10">The sequence shown here is derived from an EMBL/GenBank/DDBJ whole genome shotgun (WGS) entry which is preliminary data.</text>
</comment>
<keyword evidence="3 8" id="KW-0813">Transport</keyword>
<evidence type="ECO:0000256" key="3">
    <source>
        <dbReference type="ARBA" id="ARBA00022448"/>
    </source>
</evidence>
<evidence type="ECO:0000256" key="7">
    <source>
        <dbReference type="ARBA" id="ARBA00023136"/>
    </source>
</evidence>
<evidence type="ECO:0000313" key="10">
    <source>
        <dbReference type="EMBL" id="MFC5473792.1"/>
    </source>
</evidence>
<evidence type="ECO:0000256" key="6">
    <source>
        <dbReference type="ARBA" id="ARBA00022989"/>
    </source>
</evidence>
<evidence type="ECO:0000256" key="8">
    <source>
        <dbReference type="RuleBase" id="RU363032"/>
    </source>
</evidence>
<dbReference type="Gene3D" id="1.10.3720.10">
    <property type="entry name" value="MetI-like"/>
    <property type="match status" value="1"/>
</dbReference>
<accession>A0ABW0M911</accession>
<proteinExistence type="inferred from homology"/>
<dbReference type="Proteomes" id="UP001596045">
    <property type="component" value="Unassembled WGS sequence"/>
</dbReference>
<evidence type="ECO:0000256" key="2">
    <source>
        <dbReference type="ARBA" id="ARBA00010072"/>
    </source>
</evidence>
<keyword evidence="11" id="KW-1185">Reference proteome</keyword>
<feature type="domain" description="ABC transmembrane type-1" evidence="9">
    <location>
        <begin position="21"/>
        <end position="229"/>
    </location>
</feature>
<dbReference type="CDD" id="cd06261">
    <property type="entry name" value="TM_PBP2"/>
    <property type="match status" value="1"/>
</dbReference>
<keyword evidence="5 8" id="KW-0812">Transmembrane</keyword>
<dbReference type="Pfam" id="PF00528">
    <property type="entry name" value="BPD_transp_1"/>
    <property type="match status" value="1"/>
</dbReference>
<dbReference type="InterPro" id="IPR000515">
    <property type="entry name" value="MetI-like"/>
</dbReference>
<evidence type="ECO:0000256" key="5">
    <source>
        <dbReference type="ARBA" id="ARBA00022692"/>
    </source>
</evidence>
<organism evidence="10 11">
    <name type="scientific">Paraherbaspirillum soli</name>
    <dbReference type="NCBI Taxonomy" id="631222"/>
    <lineage>
        <taxon>Bacteria</taxon>
        <taxon>Pseudomonadati</taxon>
        <taxon>Pseudomonadota</taxon>
        <taxon>Betaproteobacteria</taxon>
        <taxon>Burkholderiales</taxon>
        <taxon>Oxalobacteraceae</taxon>
        <taxon>Paraherbaspirillum</taxon>
    </lineage>
</organism>
<dbReference type="InterPro" id="IPR043429">
    <property type="entry name" value="ArtM/GltK/GlnP/TcyL/YhdX-like"/>
</dbReference>
<dbReference type="NCBIfam" id="TIGR01726">
    <property type="entry name" value="HEQRo_perm_3TM"/>
    <property type="match status" value="1"/>
</dbReference>
<dbReference type="EMBL" id="JBHSMT010000012">
    <property type="protein sequence ID" value="MFC5473792.1"/>
    <property type="molecule type" value="Genomic_DNA"/>
</dbReference>
<comment type="similarity">
    <text evidence="2">Belongs to the binding-protein-dependent transport system permease family. HisMQ subfamily.</text>
</comment>
<dbReference type="PANTHER" id="PTHR30614:SF47">
    <property type="entry name" value="ABC TRANSPORTER PERMEASE"/>
    <property type="match status" value="1"/>
</dbReference>
<protein>
    <submittedName>
        <fullName evidence="10">Amino acid ABC transporter permease</fullName>
    </submittedName>
</protein>
<feature type="transmembrane region" description="Helical" evidence="8">
    <location>
        <begin position="20"/>
        <end position="45"/>
    </location>
</feature>
<evidence type="ECO:0000256" key="1">
    <source>
        <dbReference type="ARBA" id="ARBA00004429"/>
    </source>
</evidence>
<name>A0ABW0M911_9BURK</name>
<evidence type="ECO:0000256" key="4">
    <source>
        <dbReference type="ARBA" id="ARBA00022475"/>
    </source>
</evidence>
<reference evidence="11" key="1">
    <citation type="journal article" date="2019" name="Int. J. Syst. Evol. Microbiol.">
        <title>The Global Catalogue of Microorganisms (GCM) 10K type strain sequencing project: providing services to taxonomists for standard genome sequencing and annotation.</title>
        <authorList>
            <consortium name="The Broad Institute Genomics Platform"/>
            <consortium name="The Broad Institute Genome Sequencing Center for Infectious Disease"/>
            <person name="Wu L."/>
            <person name="Ma J."/>
        </authorList>
    </citation>
    <scope>NUCLEOTIDE SEQUENCE [LARGE SCALE GENOMIC DNA]</scope>
    <source>
        <strain evidence="11">JCM 17066</strain>
    </source>
</reference>
<dbReference type="PANTHER" id="PTHR30614">
    <property type="entry name" value="MEMBRANE COMPONENT OF AMINO ACID ABC TRANSPORTER"/>
    <property type="match status" value="1"/>
</dbReference>
<gene>
    <name evidence="10" type="ORF">ACFPM8_07455</name>
</gene>
<keyword evidence="6 8" id="KW-1133">Transmembrane helix</keyword>
<sequence length="249" mass="27084">MTELHATMLAPKYLVWLFDGLWMTLLLSAVVTACATLLGLCVAAARASAWRPLEHAAAAYVALFRNTPLLVQLFFWYFGAPNLLPEGAAEWLNTAHHLPLAGWLTLAWPSFELLCAAIGLSLYSAAYISEEIRAGMRGVPASQQLAGAALGLTRLQVLRYVTLPQAARIALPPLLGQVMNIIKNTSLTMAIGLAELSYTSRQVEAQTFKTFQAFGVATILYIAAIAVLESCGQLLQRRQRLSGRNGARR</sequence>
<evidence type="ECO:0000259" key="9">
    <source>
        <dbReference type="PROSITE" id="PS50928"/>
    </source>
</evidence>
<dbReference type="InterPro" id="IPR035906">
    <property type="entry name" value="MetI-like_sf"/>
</dbReference>
<feature type="transmembrane region" description="Helical" evidence="8">
    <location>
        <begin position="57"/>
        <end position="80"/>
    </location>
</feature>
<feature type="transmembrane region" description="Helical" evidence="8">
    <location>
        <begin position="211"/>
        <end position="235"/>
    </location>
</feature>
<comment type="subcellular location">
    <subcellularLocation>
        <location evidence="1">Cell inner membrane</location>
        <topology evidence="1">Multi-pass membrane protein</topology>
    </subcellularLocation>
    <subcellularLocation>
        <location evidence="8">Cell membrane</location>
        <topology evidence="8">Multi-pass membrane protein</topology>
    </subcellularLocation>
</comment>
<dbReference type="SUPFAM" id="SSF161098">
    <property type="entry name" value="MetI-like"/>
    <property type="match status" value="1"/>
</dbReference>
<keyword evidence="7 8" id="KW-0472">Membrane</keyword>
<feature type="transmembrane region" description="Helical" evidence="8">
    <location>
        <begin position="100"/>
        <end position="128"/>
    </location>
</feature>
<keyword evidence="4" id="KW-1003">Cell membrane</keyword>
<dbReference type="RefSeq" id="WP_378996604.1">
    <property type="nucleotide sequence ID" value="NZ_JBHSMT010000012.1"/>
</dbReference>
<evidence type="ECO:0000313" key="11">
    <source>
        <dbReference type="Proteomes" id="UP001596045"/>
    </source>
</evidence>
<dbReference type="InterPro" id="IPR010065">
    <property type="entry name" value="AA_ABC_transptr_permease_3TM"/>
</dbReference>